<proteinExistence type="predicted"/>
<evidence type="ECO:0000313" key="1">
    <source>
        <dbReference type="EMBL" id="GAI27254.1"/>
    </source>
</evidence>
<sequence>MKHALTLSPRATPILDLIQGGLDKGYRQALRGFMEADGTHYSMTVIPVVEDYEDRFLGCIEGDGYIVINGINRQAYLFRKTGYLDFDYVSEKLGRGLTACDMENVIHLLHTMISTRTAPPYETE</sequence>
<dbReference type="EMBL" id="BARV01016456">
    <property type="protein sequence ID" value="GAI27254.1"/>
    <property type="molecule type" value="Genomic_DNA"/>
</dbReference>
<gene>
    <name evidence="1" type="ORF">S06H3_28235</name>
</gene>
<accession>X1P8J9</accession>
<dbReference type="AlphaFoldDB" id="X1P8J9"/>
<comment type="caution">
    <text evidence="1">The sequence shown here is derived from an EMBL/GenBank/DDBJ whole genome shotgun (WGS) entry which is preliminary data.</text>
</comment>
<protein>
    <submittedName>
        <fullName evidence="1">Uncharacterized protein</fullName>
    </submittedName>
</protein>
<organism evidence="1">
    <name type="scientific">marine sediment metagenome</name>
    <dbReference type="NCBI Taxonomy" id="412755"/>
    <lineage>
        <taxon>unclassified sequences</taxon>
        <taxon>metagenomes</taxon>
        <taxon>ecological metagenomes</taxon>
    </lineage>
</organism>
<reference evidence="1" key="1">
    <citation type="journal article" date="2014" name="Front. Microbiol.">
        <title>High frequency of phylogenetically diverse reductive dehalogenase-homologous genes in deep subseafloor sedimentary metagenomes.</title>
        <authorList>
            <person name="Kawai M."/>
            <person name="Futagami T."/>
            <person name="Toyoda A."/>
            <person name="Takaki Y."/>
            <person name="Nishi S."/>
            <person name="Hori S."/>
            <person name="Arai W."/>
            <person name="Tsubouchi T."/>
            <person name="Morono Y."/>
            <person name="Uchiyama I."/>
            <person name="Ito T."/>
            <person name="Fujiyama A."/>
            <person name="Inagaki F."/>
            <person name="Takami H."/>
        </authorList>
    </citation>
    <scope>NUCLEOTIDE SEQUENCE</scope>
    <source>
        <strain evidence="1">Expedition CK06-06</strain>
    </source>
</reference>
<name>X1P8J9_9ZZZZ</name>